<dbReference type="EMBL" id="KZ303491">
    <property type="protein sequence ID" value="PIA18231.1"/>
    <property type="molecule type" value="Genomic_DNA"/>
</dbReference>
<proteinExistence type="predicted"/>
<keyword evidence="2" id="KW-1185">Reference proteome</keyword>
<name>A0A2G5BGW3_COERN</name>
<dbReference type="Proteomes" id="UP000242474">
    <property type="component" value="Unassembled WGS sequence"/>
</dbReference>
<protein>
    <submittedName>
        <fullName evidence="1">Uncharacterized protein</fullName>
    </submittedName>
</protein>
<gene>
    <name evidence="1" type="ORF">COEREDRAFT_80127</name>
</gene>
<evidence type="ECO:0000313" key="1">
    <source>
        <dbReference type="EMBL" id="PIA18231.1"/>
    </source>
</evidence>
<dbReference type="AlphaFoldDB" id="A0A2G5BGW3"/>
<organism evidence="1 2">
    <name type="scientific">Coemansia reversa (strain ATCC 12441 / NRRL 1564)</name>
    <dbReference type="NCBI Taxonomy" id="763665"/>
    <lineage>
        <taxon>Eukaryota</taxon>
        <taxon>Fungi</taxon>
        <taxon>Fungi incertae sedis</taxon>
        <taxon>Zoopagomycota</taxon>
        <taxon>Kickxellomycotina</taxon>
        <taxon>Kickxellomycetes</taxon>
        <taxon>Kickxellales</taxon>
        <taxon>Kickxellaceae</taxon>
        <taxon>Coemansia</taxon>
    </lineage>
</organism>
<accession>A0A2G5BGW3</accession>
<evidence type="ECO:0000313" key="2">
    <source>
        <dbReference type="Proteomes" id="UP000242474"/>
    </source>
</evidence>
<sequence length="62" mass="7014">MLLHDIVLVFVRCLNMWMNKLSFSGCDWEQHLKDSSIEVSASWVVAVANSFLAFTTTATHVL</sequence>
<reference evidence="1 2" key="1">
    <citation type="journal article" date="2015" name="Genome Biol. Evol.">
        <title>Phylogenomic analyses indicate that early fungi evolved digesting cell walls of algal ancestors of land plants.</title>
        <authorList>
            <person name="Chang Y."/>
            <person name="Wang S."/>
            <person name="Sekimoto S."/>
            <person name="Aerts A.L."/>
            <person name="Choi C."/>
            <person name="Clum A."/>
            <person name="LaButti K.M."/>
            <person name="Lindquist E.A."/>
            <person name="Yee Ngan C."/>
            <person name="Ohm R.A."/>
            <person name="Salamov A.A."/>
            <person name="Grigoriev I.V."/>
            <person name="Spatafora J.W."/>
            <person name="Berbee M.L."/>
        </authorList>
    </citation>
    <scope>NUCLEOTIDE SEQUENCE [LARGE SCALE GENOMIC DNA]</scope>
    <source>
        <strain evidence="1 2">NRRL 1564</strain>
    </source>
</reference>